<sequence>MRRVNARPNFQNLRMEKLQDEDLEEWLQRPDPVPPGNAGALEAHVRVLVCHQTENETHTAGVASQKCYHVAKSSFDAIEEHLRLPVQTLPTMGRKETMCLDLTMSNASIPELAHYGLAMSYDFSTRRTTAFVKGANAVDKDARNKYQPWLLDARIRNGLHDSMPLWPHPLLLPTILLQHELAAIREFSKKKLHADSSGIQATMRLDYKAQARLLGGRNSDEEGREDRAEFTNWLNGLLCSVHSIRRALRVARQAAGFLLGVLDELKDPTLCPGEEAIPPQVGRQIRDTIMTLDRGAAGFEAGIDSMVATLEVQLNILSVVAAQLDNNRSAEMSAQAGLDSVAMKTLALVTAIFLPATFIATLFSMSMFDWQAEGGSAVLSPEFWIFWVVSVPLSIAVLAAWWCFWDLSRTHYAERFKHAHTNKEHETLWKTFKAKIRRDRRLQVGNAPSRVEEVDMADDTQDMDSRGSASYHLNKLMGRRLRRTSEEYSMESGDAPALPLKAIYTIFFLLATPPYAAALYLRYLAKPSHPDWTARMSLASQMLKLFFRYSLATQSRRLFDDDPAKAKERLANIEPPARSLFSGALAPTASVKPGPVKGVWLPDAPSLQSSNLQDEKVVIHYPGGAFVITFGHEGTGRPVSEVLTKHLKASKVLWAQYRLAADEQTCFPAAIQDALTYYHYVLSLGIPPKNIILSGDSAGGNVVLALIRFLESAQAASKVNPDGSSGTNTPALPVPGGAVVWSPWVEVTPNAGQDYEGYVNAQSDMLEADFLQWGAESYLGKNGGEKDNLPYTSPLNHPFKTSVPLYIHAGAAEGFCQSITKFAANMRGVDGNRVAFCATPKAPHDLLLGHPTFGLTNELHAVVDEVHEFLDGEM</sequence>
<keyword evidence="5 6" id="KW-0472">Membrane</keyword>
<feature type="domain" description="Alpha/beta hydrolase fold-3" evidence="7">
    <location>
        <begin position="618"/>
        <end position="846"/>
    </location>
</feature>
<keyword evidence="3" id="KW-0378">Hydrolase</keyword>
<feature type="transmembrane region" description="Helical" evidence="6">
    <location>
        <begin position="345"/>
        <end position="364"/>
    </location>
</feature>
<dbReference type="Pfam" id="PF07859">
    <property type="entry name" value="Abhydrolase_3"/>
    <property type="match status" value="1"/>
</dbReference>
<evidence type="ECO:0000259" key="7">
    <source>
        <dbReference type="Pfam" id="PF07859"/>
    </source>
</evidence>
<evidence type="ECO:0000313" key="9">
    <source>
        <dbReference type="Proteomes" id="UP001430848"/>
    </source>
</evidence>
<name>A0ABR1NQK5_DIAER</name>
<dbReference type="PANTHER" id="PTHR48081:SF17">
    <property type="entry name" value="ALPHA_BETA HYDROLASE FOLD-3 DOMAIN-CONTAINING PROTEIN"/>
    <property type="match status" value="1"/>
</dbReference>
<gene>
    <name evidence="8" type="ORF">SLS63_012686</name>
</gene>
<keyword evidence="4 6" id="KW-1133">Transmembrane helix</keyword>
<reference evidence="8 9" key="1">
    <citation type="submission" date="2024-02" db="EMBL/GenBank/DDBJ databases">
        <title>De novo assembly and annotation of 12 fungi associated with fruit tree decline syndrome in Ontario, Canada.</title>
        <authorList>
            <person name="Sulman M."/>
            <person name="Ellouze W."/>
            <person name="Ilyukhin E."/>
        </authorList>
    </citation>
    <scope>NUCLEOTIDE SEQUENCE [LARGE SCALE GENOMIC DNA]</scope>
    <source>
        <strain evidence="8 9">M169</strain>
    </source>
</reference>
<evidence type="ECO:0000256" key="2">
    <source>
        <dbReference type="ARBA" id="ARBA00022692"/>
    </source>
</evidence>
<organism evidence="8 9">
    <name type="scientific">Diaporthe eres</name>
    <name type="common">Phomopsis oblonga</name>
    <dbReference type="NCBI Taxonomy" id="83184"/>
    <lineage>
        <taxon>Eukaryota</taxon>
        <taxon>Fungi</taxon>
        <taxon>Dikarya</taxon>
        <taxon>Ascomycota</taxon>
        <taxon>Pezizomycotina</taxon>
        <taxon>Sordariomycetes</taxon>
        <taxon>Sordariomycetidae</taxon>
        <taxon>Diaporthales</taxon>
        <taxon>Diaporthaceae</taxon>
        <taxon>Diaporthe</taxon>
        <taxon>Diaporthe eres species complex</taxon>
    </lineage>
</organism>
<dbReference type="InterPro" id="IPR050300">
    <property type="entry name" value="GDXG_lipolytic_enzyme"/>
</dbReference>
<dbReference type="Gene3D" id="3.40.50.1820">
    <property type="entry name" value="alpha/beta hydrolase"/>
    <property type="match status" value="1"/>
</dbReference>
<proteinExistence type="predicted"/>
<feature type="transmembrane region" description="Helical" evidence="6">
    <location>
        <begin position="384"/>
        <end position="405"/>
    </location>
</feature>
<evidence type="ECO:0000256" key="5">
    <source>
        <dbReference type="ARBA" id="ARBA00023136"/>
    </source>
</evidence>
<dbReference type="SUPFAM" id="SSF53474">
    <property type="entry name" value="alpha/beta-Hydrolases"/>
    <property type="match status" value="1"/>
</dbReference>
<evidence type="ECO:0000256" key="4">
    <source>
        <dbReference type="ARBA" id="ARBA00022989"/>
    </source>
</evidence>
<evidence type="ECO:0000256" key="1">
    <source>
        <dbReference type="ARBA" id="ARBA00004141"/>
    </source>
</evidence>
<dbReference type="Gene3D" id="1.20.58.340">
    <property type="entry name" value="Magnesium transport protein CorA, transmembrane region"/>
    <property type="match status" value="1"/>
</dbReference>
<keyword evidence="2 6" id="KW-0812">Transmembrane</keyword>
<dbReference type="InterPro" id="IPR002523">
    <property type="entry name" value="MgTranspt_CorA/ZnTranspt_ZntB"/>
</dbReference>
<accession>A0ABR1NQK5</accession>
<comment type="caution">
    <text evidence="8">The sequence shown here is derived from an EMBL/GenBank/DDBJ whole genome shotgun (WGS) entry which is preliminary data.</text>
</comment>
<dbReference type="Proteomes" id="UP001430848">
    <property type="component" value="Unassembled WGS sequence"/>
</dbReference>
<dbReference type="InterPro" id="IPR045863">
    <property type="entry name" value="CorA_TM1_TM2"/>
</dbReference>
<dbReference type="Pfam" id="PF01544">
    <property type="entry name" value="CorA"/>
    <property type="match status" value="1"/>
</dbReference>
<comment type="subcellular location">
    <subcellularLocation>
        <location evidence="1">Membrane</location>
        <topology evidence="1">Multi-pass membrane protein</topology>
    </subcellularLocation>
</comment>
<dbReference type="PANTHER" id="PTHR48081">
    <property type="entry name" value="AB HYDROLASE SUPERFAMILY PROTEIN C4A8.06C"/>
    <property type="match status" value="1"/>
</dbReference>
<keyword evidence="9" id="KW-1185">Reference proteome</keyword>
<evidence type="ECO:0000313" key="8">
    <source>
        <dbReference type="EMBL" id="KAK7711253.1"/>
    </source>
</evidence>
<dbReference type="EMBL" id="JAKNSF020000146">
    <property type="protein sequence ID" value="KAK7711253.1"/>
    <property type="molecule type" value="Genomic_DNA"/>
</dbReference>
<feature type="transmembrane region" description="Helical" evidence="6">
    <location>
        <begin position="502"/>
        <end position="521"/>
    </location>
</feature>
<dbReference type="SUPFAM" id="SSF144083">
    <property type="entry name" value="Magnesium transport protein CorA, transmembrane region"/>
    <property type="match status" value="1"/>
</dbReference>
<dbReference type="InterPro" id="IPR013094">
    <property type="entry name" value="AB_hydrolase_3"/>
</dbReference>
<evidence type="ECO:0000256" key="6">
    <source>
        <dbReference type="SAM" id="Phobius"/>
    </source>
</evidence>
<evidence type="ECO:0000256" key="3">
    <source>
        <dbReference type="ARBA" id="ARBA00022801"/>
    </source>
</evidence>
<protein>
    <recommendedName>
        <fullName evidence="7">Alpha/beta hydrolase fold-3 domain-containing protein</fullName>
    </recommendedName>
</protein>
<dbReference type="InterPro" id="IPR029058">
    <property type="entry name" value="AB_hydrolase_fold"/>
</dbReference>